<dbReference type="EMBL" id="JACSPU010000001">
    <property type="protein sequence ID" value="MBD8013432.1"/>
    <property type="molecule type" value="Genomic_DNA"/>
</dbReference>
<evidence type="ECO:0000313" key="3">
    <source>
        <dbReference type="Proteomes" id="UP000658980"/>
    </source>
</evidence>
<sequence>MTNNDAHDKNLHHNQDNEESTLDKVVKKTSEMLSGSDEGWESSGKTDVRETAGDDFQNAPDESSEDVPTEDRVIRDPKTGEETIVKNDNKKWSL</sequence>
<name>A0ABR8W8X4_9BACL</name>
<dbReference type="RefSeq" id="WP_191713683.1">
    <property type="nucleotide sequence ID" value="NZ_JACSPU010000001.1"/>
</dbReference>
<accession>A0ABR8W8X4</accession>
<proteinExistence type="predicted"/>
<feature type="compositionally biased region" description="Basic and acidic residues" evidence="1">
    <location>
        <begin position="1"/>
        <end position="30"/>
    </location>
</feature>
<comment type="caution">
    <text evidence="2">The sequence shown here is derived from an EMBL/GenBank/DDBJ whole genome shotgun (WGS) entry which is preliminary data.</text>
</comment>
<keyword evidence="3" id="KW-1185">Reference proteome</keyword>
<gene>
    <name evidence="2" type="ORF">H9630_01280</name>
</gene>
<reference evidence="2 3" key="1">
    <citation type="submission" date="2020-08" db="EMBL/GenBank/DDBJ databases">
        <title>A Genomic Blueprint of the Chicken Gut Microbiome.</title>
        <authorList>
            <person name="Gilroy R."/>
            <person name="Ravi A."/>
            <person name="Getino M."/>
            <person name="Pursley I."/>
            <person name="Horton D.L."/>
            <person name="Alikhan N.-F."/>
            <person name="Baker D."/>
            <person name="Gharbi K."/>
            <person name="Hall N."/>
            <person name="Watson M."/>
            <person name="Adriaenssens E.M."/>
            <person name="Foster-Nyarko E."/>
            <person name="Jarju S."/>
            <person name="Secka A."/>
            <person name="Antonio M."/>
            <person name="Oren A."/>
            <person name="Chaudhuri R."/>
            <person name="La Ragione R.M."/>
            <person name="Hildebrand F."/>
            <person name="Pallen M.J."/>
        </authorList>
    </citation>
    <scope>NUCLEOTIDE SEQUENCE [LARGE SCALE GENOMIC DNA]</scope>
    <source>
        <strain evidence="2 3">Sa1BUA13</strain>
    </source>
</reference>
<evidence type="ECO:0000256" key="1">
    <source>
        <dbReference type="SAM" id="MobiDB-lite"/>
    </source>
</evidence>
<protein>
    <submittedName>
        <fullName evidence="2">Uncharacterized protein</fullName>
    </submittedName>
</protein>
<evidence type="ECO:0000313" key="2">
    <source>
        <dbReference type="EMBL" id="MBD8013432.1"/>
    </source>
</evidence>
<dbReference type="Proteomes" id="UP000658980">
    <property type="component" value="Unassembled WGS sequence"/>
</dbReference>
<organism evidence="2 3">
    <name type="scientific">Planococcus wigleyi</name>
    <dbReference type="NCBI Taxonomy" id="2762216"/>
    <lineage>
        <taxon>Bacteria</taxon>
        <taxon>Bacillati</taxon>
        <taxon>Bacillota</taxon>
        <taxon>Bacilli</taxon>
        <taxon>Bacillales</taxon>
        <taxon>Caryophanaceae</taxon>
        <taxon>Planococcus</taxon>
    </lineage>
</organism>
<feature type="compositionally biased region" description="Basic and acidic residues" evidence="1">
    <location>
        <begin position="69"/>
        <end position="94"/>
    </location>
</feature>
<feature type="region of interest" description="Disordered" evidence="1">
    <location>
        <begin position="1"/>
        <end position="94"/>
    </location>
</feature>